<comment type="caution">
    <text evidence="9">The sequence shown here is derived from an EMBL/GenBank/DDBJ whole genome shotgun (WGS) entry which is preliminary data.</text>
</comment>
<proteinExistence type="inferred from homology"/>
<keyword evidence="6 8" id="KW-0472">Membrane</keyword>
<dbReference type="Gene3D" id="3.30.420.270">
    <property type="match status" value="1"/>
</dbReference>
<dbReference type="PANTHER" id="PTHR30558:SF9">
    <property type="entry name" value="BIOPOLYMER TRANSPORT PROTEIN EXBD"/>
    <property type="match status" value="1"/>
</dbReference>
<comment type="similarity">
    <text evidence="2 7">Belongs to the ExbD/TolR family.</text>
</comment>
<evidence type="ECO:0000256" key="2">
    <source>
        <dbReference type="ARBA" id="ARBA00005811"/>
    </source>
</evidence>
<dbReference type="Pfam" id="PF02472">
    <property type="entry name" value="ExbD"/>
    <property type="match status" value="1"/>
</dbReference>
<dbReference type="Proteomes" id="UP000189021">
    <property type="component" value="Unassembled WGS sequence"/>
</dbReference>
<feature type="transmembrane region" description="Helical" evidence="8">
    <location>
        <begin position="20"/>
        <end position="45"/>
    </location>
</feature>
<keyword evidence="3" id="KW-1003">Cell membrane</keyword>
<evidence type="ECO:0000256" key="4">
    <source>
        <dbReference type="ARBA" id="ARBA00022692"/>
    </source>
</evidence>
<evidence type="ECO:0000313" key="10">
    <source>
        <dbReference type="Proteomes" id="UP000189021"/>
    </source>
</evidence>
<dbReference type="InterPro" id="IPR003400">
    <property type="entry name" value="ExbD"/>
</dbReference>
<dbReference type="RefSeq" id="WP_069361951.1">
    <property type="nucleotide sequence ID" value="NZ_CP040021.1"/>
</dbReference>
<keyword evidence="7" id="KW-0653">Protein transport</keyword>
<name>A0AB36JY91_9GAMM</name>
<keyword evidence="4 7" id="KW-0812">Transmembrane</keyword>
<keyword evidence="7" id="KW-0813">Transport</keyword>
<gene>
    <name evidence="9" type="ORF">BZG00_06765</name>
</gene>
<organism evidence="9 10">
    <name type="scientific">Salinivibrio kushneri</name>
    <dbReference type="NCBI Taxonomy" id="1908198"/>
    <lineage>
        <taxon>Bacteria</taxon>
        <taxon>Pseudomonadati</taxon>
        <taxon>Pseudomonadota</taxon>
        <taxon>Gammaproteobacteria</taxon>
        <taxon>Vibrionales</taxon>
        <taxon>Vibrionaceae</taxon>
        <taxon>Salinivibrio</taxon>
    </lineage>
</organism>
<comment type="subcellular location">
    <subcellularLocation>
        <location evidence="1">Cell membrane</location>
        <topology evidence="1">Single-pass membrane protein</topology>
    </subcellularLocation>
    <subcellularLocation>
        <location evidence="7">Cell membrane</location>
        <topology evidence="7">Single-pass type II membrane protein</topology>
    </subcellularLocation>
</comment>
<dbReference type="AlphaFoldDB" id="A0AB36JY91"/>
<keyword evidence="5 8" id="KW-1133">Transmembrane helix</keyword>
<evidence type="ECO:0000256" key="6">
    <source>
        <dbReference type="ARBA" id="ARBA00023136"/>
    </source>
</evidence>
<dbReference type="GeneID" id="89608093"/>
<evidence type="ECO:0000256" key="1">
    <source>
        <dbReference type="ARBA" id="ARBA00004162"/>
    </source>
</evidence>
<evidence type="ECO:0000256" key="7">
    <source>
        <dbReference type="RuleBase" id="RU003879"/>
    </source>
</evidence>
<evidence type="ECO:0000313" key="9">
    <source>
        <dbReference type="EMBL" id="OOE40017.1"/>
    </source>
</evidence>
<dbReference type="GO" id="GO:0005886">
    <property type="term" value="C:plasma membrane"/>
    <property type="evidence" value="ECO:0007669"/>
    <property type="project" value="UniProtKB-SubCell"/>
</dbReference>
<sequence length="143" mass="15587">MSFQFSSSDHELQENHEINVTPFIDVMLVLLIIFMVAAPLATVSVPVDLPTSSAKPNASPSQPVYLSVGSGQMLQVDEHPAFSLEEASQKLPQWVANKQTRLYLRADKTLPYQSLLEVINTLSQAGYQQVGLVGIAQSASRSS</sequence>
<evidence type="ECO:0000256" key="3">
    <source>
        <dbReference type="ARBA" id="ARBA00022475"/>
    </source>
</evidence>
<evidence type="ECO:0000256" key="5">
    <source>
        <dbReference type="ARBA" id="ARBA00022989"/>
    </source>
</evidence>
<dbReference type="GO" id="GO:0022857">
    <property type="term" value="F:transmembrane transporter activity"/>
    <property type="evidence" value="ECO:0007669"/>
    <property type="project" value="InterPro"/>
</dbReference>
<evidence type="ECO:0000256" key="8">
    <source>
        <dbReference type="SAM" id="Phobius"/>
    </source>
</evidence>
<reference evidence="9 10" key="1">
    <citation type="journal article" date="2017" name="Genome Announc.">
        <title>Draft Genome Sequences of Salinivibrio proteolyticus, Salinivibrio sharmensis, Salinivibrio siamensis, Salinivibrio costicola subsp. alcaliphilus, Salinivibrio costicola subsp. vallismortis, and 29 New Isolates Belonging to the Genus Salinivibrio.</title>
        <authorList>
            <person name="Lopez-Hermoso C."/>
            <person name="de la Haba R.R."/>
            <person name="Sanchez-Porro C."/>
            <person name="Bayliss S.C."/>
            <person name="Feil E.J."/>
            <person name="Ventosa A."/>
        </authorList>
    </citation>
    <scope>NUCLEOTIDE SEQUENCE [LARGE SCALE GENOMIC DNA]</scope>
    <source>
        <strain evidence="9 10">AL184</strain>
    </source>
</reference>
<dbReference type="EMBL" id="MUEK01000005">
    <property type="protein sequence ID" value="OOE40017.1"/>
    <property type="molecule type" value="Genomic_DNA"/>
</dbReference>
<dbReference type="PANTHER" id="PTHR30558">
    <property type="entry name" value="EXBD MEMBRANE COMPONENT OF PMF-DRIVEN MACROMOLECULE IMPORT SYSTEM"/>
    <property type="match status" value="1"/>
</dbReference>
<protein>
    <submittedName>
        <fullName evidence="9">Biopolymer transporter ExbD</fullName>
    </submittedName>
</protein>
<dbReference type="GO" id="GO:0015031">
    <property type="term" value="P:protein transport"/>
    <property type="evidence" value="ECO:0007669"/>
    <property type="project" value="UniProtKB-KW"/>
</dbReference>
<keyword evidence="10" id="KW-1185">Reference proteome</keyword>
<accession>A0AB36JY91</accession>